<feature type="transmembrane region" description="Helical" evidence="1">
    <location>
        <begin position="74"/>
        <end position="98"/>
    </location>
</feature>
<sequence>MVNVPGLIASIVSNFFTGIALYLPQFIAGLLLLLVGLLIAGVIKQVILGFFNLLKLEKWAKDANVPPSYDVKVWPVLFAELLRWTVLILFLVAAVETWGIHKVGDVLNQLLLYLPNVFVAVVMGLVGVVVGNLVSDLVRHSARGLGAHSAGSLAALARYAILIFSGLLVLHQLGVAADLIRILFTGIVAMIALAGGLAFGLGGQETARDVLKGLRERLESK</sequence>
<dbReference type="EMBL" id="LCFD01000032">
    <property type="protein sequence ID" value="KKS84331.1"/>
    <property type="molecule type" value="Genomic_DNA"/>
</dbReference>
<gene>
    <name evidence="2" type="ORF">UV61_C0032G0007</name>
</gene>
<protein>
    <submittedName>
        <fullName evidence="2">CmpX protein</fullName>
    </submittedName>
</protein>
<dbReference type="Gene3D" id="1.10.287.1260">
    <property type="match status" value="1"/>
</dbReference>
<proteinExistence type="predicted"/>
<feature type="transmembrane region" description="Helical" evidence="1">
    <location>
        <begin position="182"/>
        <end position="202"/>
    </location>
</feature>
<reference evidence="2 3" key="1">
    <citation type="journal article" date="2015" name="Nature">
        <title>rRNA introns, odd ribosomes, and small enigmatic genomes across a large radiation of phyla.</title>
        <authorList>
            <person name="Brown C.T."/>
            <person name="Hug L.A."/>
            <person name="Thomas B.C."/>
            <person name="Sharon I."/>
            <person name="Castelle C.J."/>
            <person name="Singh A."/>
            <person name="Wilkins M.J."/>
            <person name="Williams K.H."/>
            <person name="Banfield J.F."/>
        </authorList>
    </citation>
    <scope>NUCLEOTIDE SEQUENCE [LARGE SCALE GENOMIC DNA]</scope>
</reference>
<dbReference type="AlphaFoldDB" id="A0A0G1EMR7"/>
<dbReference type="Pfam" id="PF05552">
    <property type="entry name" value="MS_channel_1st_1"/>
    <property type="match status" value="2"/>
</dbReference>
<dbReference type="InterPro" id="IPR008910">
    <property type="entry name" value="MSC_TM_helix"/>
</dbReference>
<feature type="transmembrane region" description="Helical" evidence="1">
    <location>
        <begin position="150"/>
        <end position="170"/>
    </location>
</feature>
<keyword evidence="1" id="KW-0472">Membrane</keyword>
<keyword evidence="1" id="KW-0812">Transmembrane</keyword>
<feature type="transmembrane region" description="Helical" evidence="1">
    <location>
        <begin position="30"/>
        <end position="54"/>
    </location>
</feature>
<feature type="transmembrane region" description="Helical" evidence="1">
    <location>
        <begin position="6"/>
        <end position="23"/>
    </location>
</feature>
<feature type="transmembrane region" description="Helical" evidence="1">
    <location>
        <begin position="110"/>
        <end position="130"/>
    </location>
</feature>
<name>A0A0G1EMR7_9BACT</name>
<dbReference type="Proteomes" id="UP000034050">
    <property type="component" value="Unassembled WGS sequence"/>
</dbReference>
<dbReference type="STRING" id="1618446.UV61_C0032G0007"/>
<accession>A0A0G1EMR7</accession>
<evidence type="ECO:0000256" key="1">
    <source>
        <dbReference type="SAM" id="Phobius"/>
    </source>
</evidence>
<keyword evidence="1" id="KW-1133">Transmembrane helix</keyword>
<evidence type="ECO:0000313" key="3">
    <source>
        <dbReference type="Proteomes" id="UP000034050"/>
    </source>
</evidence>
<comment type="caution">
    <text evidence="2">The sequence shown here is derived from an EMBL/GenBank/DDBJ whole genome shotgun (WGS) entry which is preliminary data.</text>
</comment>
<organism evidence="2 3">
    <name type="scientific">Candidatus Gottesmanbacteria bacterium GW2011_GWB1_43_11</name>
    <dbReference type="NCBI Taxonomy" id="1618446"/>
    <lineage>
        <taxon>Bacteria</taxon>
        <taxon>Candidatus Gottesmaniibacteriota</taxon>
    </lineage>
</organism>
<evidence type="ECO:0000313" key="2">
    <source>
        <dbReference type="EMBL" id="KKS84331.1"/>
    </source>
</evidence>